<proteinExistence type="predicted"/>
<accession>A0ACB0ZV36</accession>
<reference evidence="1" key="1">
    <citation type="submission" date="2023-11" db="EMBL/GenBank/DDBJ databases">
        <authorList>
            <person name="Poullet M."/>
        </authorList>
    </citation>
    <scope>NUCLEOTIDE SEQUENCE</scope>
    <source>
        <strain evidence="1">E1834</strain>
    </source>
</reference>
<protein>
    <submittedName>
        <fullName evidence="1">Uncharacterized protein</fullName>
    </submittedName>
</protein>
<dbReference type="EMBL" id="CAVMJV010000049">
    <property type="protein sequence ID" value="CAK5083010.1"/>
    <property type="molecule type" value="Genomic_DNA"/>
</dbReference>
<evidence type="ECO:0000313" key="2">
    <source>
        <dbReference type="Proteomes" id="UP001497535"/>
    </source>
</evidence>
<gene>
    <name evidence="1" type="ORF">MENTE1834_LOCUS30318</name>
</gene>
<evidence type="ECO:0000313" key="1">
    <source>
        <dbReference type="EMBL" id="CAK5083010.1"/>
    </source>
</evidence>
<organism evidence="1 2">
    <name type="scientific">Meloidogyne enterolobii</name>
    <name type="common">Root-knot nematode worm</name>
    <name type="synonym">Meloidogyne mayaguensis</name>
    <dbReference type="NCBI Taxonomy" id="390850"/>
    <lineage>
        <taxon>Eukaryota</taxon>
        <taxon>Metazoa</taxon>
        <taxon>Ecdysozoa</taxon>
        <taxon>Nematoda</taxon>
        <taxon>Chromadorea</taxon>
        <taxon>Rhabditida</taxon>
        <taxon>Tylenchina</taxon>
        <taxon>Tylenchomorpha</taxon>
        <taxon>Tylenchoidea</taxon>
        <taxon>Meloidogynidae</taxon>
        <taxon>Meloidogyninae</taxon>
        <taxon>Meloidogyne</taxon>
    </lineage>
</organism>
<keyword evidence="2" id="KW-1185">Reference proteome</keyword>
<sequence>MIKNILTVTRKLSQQNYFFIWNNIKLCQSSLFYFQRNYHSLNNEEFFKKFFCIGKEVQNALFEGKPIVALESALITNGLEYPINLKVALKLQEIIRNNGAVPATITILDGKIRVGIENKELERIAEPNNQKCSLRDLANFLVQKKIGGTTVAATMWIAHQAGIKVFSTGGIGGVHKGGEKCKGKIYSQSSFFKALDISADLVELGRCPIAIVCAGVKSILDIGRTLEFLETQGVNVLVFDKKPNFPGFFIPQTEFLAPHCTDSIEEISDIIVCSQQLGLQKGILIACPIPVEDKSKSELVQHSINQALNEANSKNIFGNKVTPFVLKRVAELSGGESLRLNISLLENNARIAAQLANLYTNKIINTPTTMEDENKIFVSSQIKNTKNEKPLVFCIGASIVDLEVLQKENFKNSPKVNISSYLPSNIVQRVGGVARNHAEALARLGIDVLLFSAFGTDLNGKADFGSNFLLEKLEGLKNLNFSHSLFCKYLRTATSISISNSSKGIIQGFISADELLSKIDSEYIDKISNLFKSADFLLIDANLTSEAIKRINYWANKTNTKIWLEPTNSLKIPKIFEALGDWPLTKIDVFSPNLDELRSFSENFSQRVGKSEAKECRDFITNIEEHLLNSTINSNFHQNISNIKLPQSLQPKQHLLITCDCFGVLLFSRSNNNEFKIEYLDAPKICSEKLISVSGAGDCFNSGFLFGILNNLSLKECLEFGRKCAELSLISVDTVPETINKDIFKV</sequence>
<comment type="caution">
    <text evidence="1">The sequence shown here is derived from an EMBL/GenBank/DDBJ whole genome shotgun (WGS) entry which is preliminary data.</text>
</comment>
<name>A0ACB0ZV36_MELEN</name>
<dbReference type="Proteomes" id="UP001497535">
    <property type="component" value="Unassembled WGS sequence"/>
</dbReference>